<dbReference type="Proteomes" id="UP000030746">
    <property type="component" value="Unassembled WGS sequence"/>
</dbReference>
<proteinExistence type="predicted"/>
<gene>
    <name evidence="1" type="ORF">LOTGIDRAFT_157880</name>
</gene>
<dbReference type="GeneID" id="20237537"/>
<protein>
    <submittedName>
        <fullName evidence="1">Uncharacterized protein</fullName>
    </submittedName>
</protein>
<keyword evidence="2" id="KW-1185">Reference proteome</keyword>
<dbReference type="KEGG" id="lgi:LOTGIDRAFT_157880"/>
<name>V4CF24_LOTGI</name>
<organism evidence="1 2">
    <name type="scientific">Lottia gigantea</name>
    <name type="common">Giant owl limpet</name>
    <dbReference type="NCBI Taxonomy" id="225164"/>
    <lineage>
        <taxon>Eukaryota</taxon>
        <taxon>Metazoa</taxon>
        <taxon>Spiralia</taxon>
        <taxon>Lophotrochozoa</taxon>
        <taxon>Mollusca</taxon>
        <taxon>Gastropoda</taxon>
        <taxon>Patellogastropoda</taxon>
        <taxon>Lottioidea</taxon>
        <taxon>Lottiidae</taxon>
        <taxon>Lottia</taxon>
    </lineage>
</organism>
<dbReference type="AlphaFoldDB" id="V4CF24"/>
<dbReference type="RefSeq" id="XP_009048719.1">
    <property type="nucleotide sequence ID" value="XM_009050471.1"/>
</dbReference>
<dbReference type="EMBL" id="KB200701">
    <property type="protein sequence ID" value="ESP00600.1"/>
    <property type="molecule type" value="Genomic_DNA"/>
</dbReference>
<sequence>EQDKKRVAKPKHEESPSLDDLELENKSLTVERYFYHLRNNYKNSKHQTPIVEVKKVKKEAGPELTSTGETIRQSLDTEYGDQISLHYFESFQTLQNESCEDFGSEFVSCYPSEISVFKNRSSFSSMSNIRNQTKSLPIFSTKDKKLKINKSEPSRRPRAMDEKDFETFAKERLRMPSTVFVTPYPLHIMYRKLRKSATHSSHVDFGFYHPLILPENGTAVNSRVNSYHIFQNTLYSEKYGPDLDLRSVHPNDYQLDSTLSHQFQELLCMLINEYVSRESWVECYYCPSKTIPQVTRYIVDLPQYRLFIEPLFFNANSKISHFLSEYYKIVQNPF</sequence>
<accession>V4CF24</accession>
<dbReference type="HOGENOM" id="CLU_833045_0_0_1"/>
<evidence type="ECO:0000313" key="2">
    <source>
        <dbReference type="Proteomes" id="UP000030746"/>
    </source>
</evidence>
<reference evidence="1 2" key="1">
    <citation type="journal article" date="2013" name="Nature">
        <title>Insights into bilaterian evolution from three spiralian genomes.</title>
        <authorList>
            <person name="Simakov O."/>
            <person name="Marletaz F."/>
            <person name="Cho S.J."/>
            <person name="Edsinger-Gonzales E."/>
            <person name="Havlak P."/>
            <person name="Hellsten U."/>
            <person name="Kuo D.H."/>
            <person name="Larsson T."/>
            <person name="Lv J."/>
            <person name="Arendt D."/>
            <person name="Savage R."/>
            <person name="Osoegawa K."/>
            <person name="de Jong P."/>
            <person name="Grimwood J."/>
            <person name="Chapman J.A."/>
            <person name="Shapiro H."/>
            <person name="Aerts A."/>
            <person name="Otillar R.P."/>
            <person name="Terry A.Y."/>
            <person name="Boore J.L."/>
            <person name="Grigoriev I.V."/>
            <person name="Lindberg D.R."/>
            <person name="Seaver E.C."/>
            <person name="Weisblat D.A."/>
            <person name="Putnam N.H."/>
            <person name="Rokhsar D.S."/>
        </authorList>
    </citation>
    <scope>NUCLEOTIDE SEQUENCE [LARGE SCALE GENOMIC DNA]</scope>
</reference>
<feature type="non-terminal residue" evidence="1">
    <location>
        <position position="1"/>
    </location>
</feature>
<dbReference type="CTD" id="20237537"/>
<evidence type="ECO:0000313" key="1">
    <source>
        <dbReference type="EMBL" id="ESP00600.1"/>
    </source>
</evidence>